<feature type="region of interest" description="Disordered" evidence="7">
    <location>
        <begin position="585"/>
        <end position="621"/>
    </location>
</feature>
<dbReference type="InterPro" id="IPR036971">
    <property type="entry name" value="PDEase_catalytic_dom_sf"/>
</dbReference>
<dbReference type="EC" id="3.1.4.-" evidence="6"/>
<feature type="compositionally biased region" description="Low complexity" evidence="7">
    <location>
        <begin position="605"/>
        <end position="621"/>
    </location>
</feature>
<comment type="similarity">
    <text evidence="6">Belongs to the cyclic nucleotide phosphodiesterase family.</text>
</comment>
<dbReference type="Gene3D" id="3.40.50.2300">
    <property type="match status" value="1"/>
</dbReference>
<dbReference type="PRINTS" id="PR00387">
    <property type="entry name" value="PDIESTERASE1"/>
</dbReference>
<evidence type="ECO:0000256" key="7">
    <source>
        <dbReference type="SAM" id="MobiDB-lite"/>
    </source>
</evidence>
<dbReference type="EMBL" id="KC012947">
    <property type="protein sequence ID" value="AGC82269.1"/>
    <property type="molecule type" value="mRNA"/>
</dbReference>
<dbReference type="Pfam" id="PF00233">
    <property type="entry name" value="PDEase_I"/>
    <property type="match status" value="1"/>
</dbReference>
<evidence type="ECO:0000259" key="8">
    <source>
        <dbReference type="PROSITE" id="PS50110"/>
    </source>
</evidence>
<feature type="binding site" evidence="4">
    <location>
        <position position="377"/>
    </location>
    <ligand>
        <name>Zn(2+)</name>
        <dbReference type="ChEBI" id="CHEBI:29105"/>
        <label>1</label>
    </ligand>
</feature>
<feature type="active site" description="Proton donor" evidence="3">
    <location>
        <position position="337"/>
    </location>
</feature>
<sequence>MQSTLGWHPKEIKILVVDDEPTARIVVRKLLEKTGYTEVEVVESGRKAIELIENRSFNLVLCDLHMPDIDGIGVVKAVRKKAHMDDSPIVMMSATEDLNIVYKCLSEGADDYLLKPIQANAVKNLWQNVWRKRKEKETANMLSHERNKSKAMDEELVGLRKQVESLKSQFSEAVETPINVITRTIDEITKTEGLTSEVRSALSVIIKSLNSSNLYKPAFTKFLSKGGNQLDSMTQDWLTRELAYESVFDEQVSSAATPTTWPHVREADGTQAQSDRINQLRSWDFDVWQYDEEELLLFLEEMFRDFDLINLFKIEEQKLRAFLIEVRNGYSKKNPYHNFRHAFDVTHCCYLVLTSGGAMELVTHLEIFALLISAICHDFEHPGLNNTFLANTSNSLALRYNDRSILENHHCARAFLLMRKPETEILTGLTDLEYRELRKIVVNCILSTDMLKHVEIVTKFTTMVDQFTRENREHRALLLEIILKCADISNPTRPPRIAAYWSQMVQEEFFAQGDKEKEEGLPVSPFMDRDNSLPGKMVVGFVDFFVAPLYATLVKLLPGMKSCHDRLLDNRARFALLAQEAEDKKKAATTTTTAAAAANQGGSGSPATPASSPPNGSAKAE</sequence>
<evidence type="ECO:0000313" key="10">
    <source>
        <dbReference type="EMBL" id="AGC82269.1"/>
    </source>
</evidence>
<feature type="compositionally biased region" description="Low complexity" evidence="7">
    <location>
        <begin position="588"/>
        <end position="598"/>
    </location>
</feature>
<feature type="domain" description="Response regulatory" evidence="8">
    <location>
        <begin position="13"/>
        <end position="130"/>
    </location>
</feature>
<protein>
    <recommendedName>
        <fullName evidence="6">Phosphodiesterase</fullName>
        <ecNumber evidence="6">3.1.4.-</ecNumber>
    </recommendedName>
</protein>
<dbReference type="AlphaFoldDB" id="L7WMY9"/>
<keyword evidence="1 4" id="KW-0479">Metal-binding</keyword>
<dbReference type="GO" id="GO:0046872">
    <property type="term" value="F:metal ion binding"/>
    <property type="evidence" value="ECO:0007669"/>
    <property type="project" value="UniProtKB-KW"/>
</dbReference>
<keyword evidence="5" id="KW-0597">Phosphoprotein</keyword>
<dbReference type="Pfam" id="PF00072">
    <property type="entry name" value="Response_reg"/>
    <property type="match status" value="1"/>
</dbReference>
<dbReference type="SMART" id="SM00448">
    <property type="entry name" value="REC"/>
    <property type="match status" value="1"/>
</dbReference>
<gene>
    <name evidence="10" type="primary">RegA</name>
</gene>
<evidence type="ECO:0000256" key="6">
    <source>
        <dbReference type="RuleBase" id="RU363067"/>
    </source>
</evidence>
<dbReference type="SMART" id="SM00471">
    <property type="entry name" value="HDc"/>
    <property type="match status" value="1"/>
</dbReference>
<dbReference type="InterPro" id="IPR011006">
    <property type="entry name" value="CheY-like_superfamily"/>
</dbReference>
<evidence type="ECO:0000256" key="4">
    <source>
        <dbReference type="PIRSR" id="PIRSR623088-3"/>
    </source>
</evidence>
<organism evidence="10">
    <name type="scientific">Acanthamoeba castellanii</name>
    <name type="common">Amoeba</name>
    <dbReference type="NCBI Taxonomy" id="5755"/>
    <lineage>
        <taxon>Eukaryota</taxon>
        <taxon>Amoebozoa</taxon>
        <taxon>Discosea</taxon>
        <taxon>Longamoebia</taxon>
        <taxon>Centramoebida</taxon>
        <taxon>Acanthamoebidae</taxon>
        <taxon>Acanthamoeba</taxon>
    </lineage>
</organism>
<dbReference type="PROSITE" id="PS00126">
    <property type="entry name" value="PDEASE_I_1"/>
    <property type="match status" value="1"/>
</dbReference>
<dbReference type="SUPFAM" id="SSF52172">
    <property type="entry name" value="CheY-like"/>
    <property type="match status" value="1"/>
</dbReference>
<dbReference type="SUPFAM" id="SSF109604">
    <property type="entry name" value="HD-domain/PDEase-like"/>
    <property type="match status" value="1"/>
</dbReference>
<dbReference type="CDD" id="cd00077">
    <property type="entry name" value="HDc"/>
    <property type="match status" value="1"/>
</dbReference>
<dbReference type="VEuPathDB" id="AmoebaDB:ACA1_319980"/>
<evidence type="ECO:0000256" key="3">
    <source>
        <dbReference type="PIRSR" id="PIRSR623088-1"/>
    </source>
</evidence>
<dbReference type="CDD" id="cd00156">
    <property type="entry name" value="REC"/>
    <property type="match status" value="1"/>
</dbReference>
<feature type="binding site" evidence="4">
    <location>
        <position position="378"/>
    </location>
    <ligand>
        <name>Zn(2+)</name>
        <dbReference type="ChEBI" id="CHEBI:29105"/>
        <label>2</label>
    </ligand>
</feature>
<feature type="binding site" evidence="4">
    <location>
        <position position="487"/>
    </location>
    <ligand>
        <name>Zn(2+)</name>
        <dbReference type="ChEBI" id="CHEBI:29105"/>
        <label>1</label>
    </ligand>
</feature>
<dbReference type="GO" id="GO:0000160">
    <property type="term" value="P:phosphorelay signal transduction system"/>
    <property type="evidence" value="ECO:0007669"/>
    <property type="project" value="InterPro"/>
</dbReference>
<dbReference type="InterPro" id="IPR001789">
    <property type="entry name" value="Sig_transdc_resp-reg_receiver"/>
</dbReference>
<accession>L7WMY9</accession>
<evidence type="ECO:0000256" key="2">
    <source>
        <dbReference type="ARBA" id="ARBA00022801"/>
    </source>
</evidence>
<dbReference type="InterPro" id="IPR002073">
    <property type="entry name" value="PDEase_catalytic_dom"/>
</dbReference>
<feature type="modified residue" description="4-aspartylphosphate" evidence="5">
    <location>
        <position position="63"/>
    </location>
</feature>
<feature type="domain" description="PDEase" evidence="9">
    <location>
        <begin position="264"/>
        <end position="581"/>
    </location>
</feature>
<reference evidence="10" key="1">
    <citation type="journal article" date="2014" name="Cell. Signal.">
        <title>The cyclic AMP phosphodiesterase RegA critically regulates encystation in social and pathogenic amoebas.</title>
        <authorList>
            <person name="Du Q."/>
            <person name="Schilde C."/>
            <person name="Birgersson E."/>
            <person name="Chen Z.H."/>
            <person name="McElroy S."/>
            <person name="Schaap P."/>
        </authorList>
    </citation>
    <scope>NUCLEOTIDE SEQUENCE</scope>
    <source>
        <strain evidence="10">Neff</strain>
    </source>
</reference>
<dbReference type="GO" id="GO:0004114">
    <property type="term" value="F:3',5'-cyclic-nucleotide phosphodiesterase activity"/>
    <property type="evidence" value="ECO:0007669"/>
    <property type="project" value="InterPro"/>
</dbReference>
<comment type="cofactor">
    <cofactor evidence="6">
        <name>a divalent metal cation</name>
        <dbReference type="ChEBI" id="CHEBI:60240"/>
    </cofactor>
    <text evidence="6">Binds 2 divalent metal cations per subunit. Site 1 may preferentially bind zinc ions, while site 2 has a preference for magnesium and/or manganese ions.</text>
</comment>
<dbReference type="PROSITE" id="PS50110">
    <property type="entry name" value="RESPONSE_REGULATORY"/>
    <property type="match status" value="1"/>
</dbReference>
<dbReference type="PROSITE" id="PS51845">
    <property type="entry name" value="PDEASE_I_2"/>
    <property type="match status" value="1"/>
</dbReference>
<feature type="binding site" evidence="4">
    <location>
        <position position="341"/>
    </location>
    <ligand>
        <name>Zn(2+)</name>
        <dbReference type="ChEBI" id="CHEBI:29105"/>
        <label>1</label>
    </ligand>
</feature>
<feature type="binding site" evidence="4">
    <location>
        <position position="378"/>
    </location>
    <ligand>
        <name>Zn(2+)</name>
        <dbReference type="ChEBI" id="CHEBI:29105"/>
        <label>1</label>
    </ligand>
</feature>
<dbReference type="InterPro" id="IPR003607">
    <property type="entry name" value="HD/PDEase_dom"/>
</dbReference>
<name>L7WMY9_ACACA</name>
<evidence type="ECO:0000256" key="1">
    <source>
        <dbReference type="ARBA" id="ARBA00022723"/>
    </source>
</evidence>
<evidence type="ECO:0000259" key="9">
    <source>
        <dbReference type="PROSITE" id="PS51845"/>
    </source>
</evidence>
<proteinExistence type="evidence at transcript level"/>
<dbReference type="InterPro" id="IPR023088">
    <property type="entry name" value="PDEase"/>
</dbReference>
<evidence type="ECO:0000256" key="5">
    <source>
        <dbReference type="PROSITE-ProRule" id="PRU00169"/>
    </source>
</evidence>
<keyword evidence="2 6" id="KW-0378">Hydrolase</keyword>
<dbReference type="InterPro" id="IPR023174">
    <property type="entry name" value="PDEase_CS"/>
</dbReference>
<dbReference type="Gene3D" id="1.10.1300.10">
    <property type="entry name" value="3'5'-cyclic nucleotide phosphodiesterase, catalytic domain"/>
    <property type="match status" value="1"/>
</dbReference>
<dbReference type="PANTHER" id="PTHR11347">
    <property type="entry name" value="CYCLIC NUCLEOTIDE PHOSPHODIESTERASE"/>
    <property type="match status" value="1"/>
</dbReference>